<proteinExistence type="predicted"/>
<comment type="caution">
    <text evidence="2">The sequence shown here is derived from an EMBL/GenBank/DDBJ whole genome shotgun (WGS) entry which is preliminary data.</text>
</comment>
<dbReference type="Pfam" id="PF16448">
    <property type="entry name" value="LapD_MoxY_N"/>
    <property type="match status" value="1"/>
</dbReference>
<dbReference type="EMBL" id="QJPH01000157">
    <property type="protein sequence ID" value="PZN84301.1"/>
    <property type="molecule type" value="Genomic_DNA"/>
</dbReference>
<name>A0A2W4RK51_9GAMM</name>
<evidence type="ECO:0000313" key="2">
    <source>
        <dbReference type="EMBL" id="PZN84301.1"/>
    </source>
</evidence>
<gene>
    <name evidence="2" type="ORF">DM484_03100</name>
</gene>
<dbReference type="Gene3D" id="6.20.270.20">
    <property type="entry name" value="LapD/MoxY periplasmic domain"/>
    <property type="match status" value="1"/>
</dbReference>
<dbReference type="Proteomes" id="UP000249396">
    <property type="component" value="Unassembled WGS sequence"/>
</dbReference>
<dbReference type="InterPro" id="IPR042461">
    <property type="entry name" value="LapD_MoxY_peri_C"/>
</dbReference>
<sequence>MRQLESHAQDAATSLGLSLSPHMSDPATMNAMVDAIFDRGYYQEIAIDSVDGKQLIKRINPVQIKGVPDWFIAIIPLETPHADALIVDGWI</sequence>
<evidence type="ECO:0000259" key="1">
    <source>
        <dbReference type="Pfam" id="PF16448"/>
    </source>
</evidence>
<dbReference type="InterPro" id="IPR032244">
    <property type="entry name" value="LapD_MoxY_N"/>
</dbReference>
<dbReference type="Gene3D" id="3.30.110.200">
    <property type="match status" value="1"/>
</dbReference>
<dbReference type="AlphaFoldDB" id="A0A2W4RK51"/>
<accession>A0A2W4RK51</accession>
<evidence type="ECO:0000313" key="3">
    <source>
        <dbReference type="Proteomes" id="UP000249396"/>
    </source>
</evidence>
<feature type="non-terminal residue" evidence="2">
    <location>
        <position position="91"/>
    </location>
</feature>
<protein>
    <recommendedName>
        <fullName evidence="1">LapD/MoxY periplasmic domain-containing protein</fullName>
    </recommendedName>
</protein>
<feature type="domain" description="LapD/MoxY periplasmic" evidence="1">
    <location>
        <begin position="2"/>
        <end position="90"/>
    </location>
</feature>
<reference evidence="2 3" key="1">
    <citation type="journal article" date="2018" name="Aquat. Microb. Ecol.">
        <title>Gammaproteobacterial methanotrophs dominate.</title>
        <authorList>
            <person name="Rissanen A.J."/>
            <person name="Saarenheimo J."/>
            <person name="Tiirola M."/>
            <person name="Peura S."/>
            <person name="Aalto S.L."/>
            <person name="Karvinen A."/>
            <person name="Nykanen H."/>
        </authorList>
    </citation>
    <scope>NUCLEOTIDE SEQUENCE [LARGE SCALE GENOMIC DNA]</scope>
    <source>
        <strain evidence="2">AMbin10</strain>
    </source>
</reference>
<organism evidence="2 3">
    <name type="scientific">Candidatus Methylumidiphilus alinenensis</name>
    <dbReference type="NCBI Taxonomy" id="2202197"/>
    <lineage>
        <taxon>Bacteria</taxon>
        <taxon>Pseudomonadati</taxon>
        <taxon>Pseudomonadota</taxon>
        <taxon>Gammaproteobacteria</taxon>
        <taxon>Methylococcales</taxon>
        <taxon>Candidatus Methylumidiphilus</taxon>
    </lineage>
</organism>